<reference evidence="2 3" key="1">
    <citation type="submission" date="2019-09" db="EMBL/GenBank/DDBJ databases">
        <authorList>
            <person name="Chandra G."/>
            <person name="Truman W A."/>
        </authorList>
    </citation>
    <scope>NUCLEOTIDE SEQUENCE [LARGE SCALE GENOMIC DNA]</scope>
    <source>
        <strain evidence="2">PS723</strain>
    </source>
</reference>
<keyword evidence="1" id="KW-0472">Membrane</keyword>
<dbReference type="AlphaFoldDB" id="A0A5E7F676"/>
<evidence type="ECO:0000256" key="1">
    <source>
        <dbReference type="SAM" id="Phobius"/>
    </source>
</evidence>
<dbReference type="Pfam" id="PF05137">
    <property type="entry name" value="PilN"/>
    <property type="match status" value="1"/>
</dbReference>
<proteinExistence type="predicted"/>
<gene>
    <name evidence="2" type="ORF">PS723_05277</name>
</gene>
<keyword evidence="1" id="KW-1133">Transmembrane helix</keyword>
<dbReference type="OrthoDB" id="6876592at2"/>
<accession>A0A5E7F676</accession>
<keyword evidence="1" id="KW-0812">Transmembrane</keyword>
<protein>
    <recommendedName>
        <fullName evidence="4">MSHA biogenesis protein MshI</fullName>
    </recommendedName>
</protein>
<dbReference type="Proteomes" id="UP000379480">
    <property type="component" value="Unassembled WGS sequence"/>
</dbReference>
<dbReference type="InterPro" id="IPR007813">
    <property type="entry name" value="PilN"/>
</dbReference>
<evidence type="ECO:0008006" key="4">
    <source>
        <dbReference type="Google" id="ProtNLM"/>
    </source>
</evidence>
<evidence type="ECO:0000313" key="2">
    <source>
        <dbReference type="EMBL" id="VVO34659.1"/>
    </source>
</evidence>
<organism evidence="2 3">
    <name type="scientific">Pseudomonas fluorescens</name>
    <dbReference type="NCBI Taxonomy" id="294"/>
    <lineage>
        <taxon>Bacteria</taxon>
        <taxon>Pseudomonadati</taxon>
        <taxon>Pseudomonadota</taxon>
        <taxon>Gammaproteobacteria</taxon>
        <taxon>Pseudomonadales</taxon>
        <taxon>Pseudomonadaceae</taxon>
        <taxon>Pseudomonas</taxon>
    </lineage>
</organism>
<dbReference type="RefSeq" id="WP_150806549.1">
    <property type="nucleotide sequence ID" value="NZ_CABVHY010000033.1"/>
</dbReference>
<sequence>MQNLNLYQIEKPVRAGPHRPQLLGGLAILILLCLCHGAWQGWQLRAGAARLVQAQNLEQQQLRQLEEAKATFVQPVLDPQLPLRLADMEARNRALTRLVSYLQTLAHQQRIGFVAPLAALAAQHPPSGLWLNAISLSEGGAHMRLQGLSLNQQLLPDYLVRLGQNAALKGREFARFNVRLGEDQLFHFDLSSRATDPQDIP</sequence>
<evidence type="ECO:0000313" key="3">
    <source>
        <dbReference type="Proteomes" id="UP000379480"/>
    </source>
</evidence>
<feature type="transmembrane region" description="Helical" evidence="1">
    <location>
        <begin position="21"/>
        <end position="42"/>
    </location>
</feature>
<dbReference type="EMBL" id="CABVHY010000033">
    <property type="protein sequence ID" value="VVO34659.1"/>
    <property type="molecule type" value="Genomic_DNA"/>
</dbReference>
<name>A0A5E7F676_PSEFL</name>